<keyword evidence="10" id="KW-0503">Monooxygenase</keyword>
<keyword evidence="9" id="KW-0408">Iron</keyword>
<proteinExistence type="inferred from homology"/>
<organism evidence="12 13">
    <name type="scientific">Xanthoceras sorbifolium</name>
    <dbReference type="NCBI Taxonomy" id="99658"/>
    <lineage>
        <taxon>Eukaryota</taxon>
        <taxon>Viridiplantae</taxon>
        <taxon>Streptophyta</taxon>
        <taxon>Embryophyta</taxon>
        <taxon>Tracheophyta</taxon>
        <taxon>Spermatophyta</taxon>
        <taxon>Magnoliopsida</taxon>
        <taxon>eudicotyledons</taxon>
        <taxon>Gunneridae</taxon>
        <taxon>Pentapetalae</taxon>
        <taxon>rosids</taxon>
        <taxon>malvids</taxon>
        <taxon>Sapindales</taxon>
        <taxon>Sapindaceae</taxon>
        <taxon>Xanthoceroideae</taxon>
        <taxon>Xanthoceras</taxon>
    </lineage>
</organism>
<evidence type="ECO:0000256" key="7">
    <source>
        <dbReference type="ARBA" id="ARBA00022989"/>
    </source>
</evidence>
<dbReference type="InterPro" id="IPR050665">
    <property type="entry name" value="Cytochrome_P450_Monooxygen"/>
</dbReference>
<protein>
    <recommendedName>
        <fullName evidence="14">Cytochrome P450</fullName>
    </recommendedName>
</protein>
<dbReference type="Pfam" id="PF00067">
    <property type="entry name" value="p450"/>
    <property type="match status" value="2"/>
</dbReference>
<keyword evidence="8" id="KW-0560">Oxidoreductase</keyword>
<dbReference type="PANTHER" id="PTHR24282:SF255">
    <property type="entry name" value="CYTOCHROME P450 72A11-RELATED"/>
    <property type="match status" value="1"/>
</dbReference>
<evidence type="ECO:0000256" key="9">
    <source>
        <dbReference type="ARBA" id="ARBA00023004"/>
    </source>
</evidence>
<evidence type="ECO:0000256" key="1">
    <source>
        <dbReference type="ARBA" id="ARBA00001971"/>
    </source>
</evidence>
<comment type="cofactor">
    <cofactor evidence="1">
        <name>heme</name>
        <dbReference type="ChEBI" id="CHEBI:30413"/>
    </cofactor>
</comment>
<evidence type="ECO:0000256" key="6">
    <source>
        <dbReference type="ARBA" id="ARBA00022723"/>
    </source>
</evidence>
<keyword evidence="13" id="KW-1185">Reference proteome</keyword>
<dbReference type="SUPFAM" id="SSF48264">
    <property type="entry name" value="Cytochrome P450"/>
    <property type="match status" value="2"/>
</dbReference>
<reference evidence="12 13" key="1">
    <citation type="submission" date="2021-02" db="EMBL/GenBank/DDBJ databases">
        <title>Plant Genome Project.</title>
        <authorList>
            <person name="Zhang R.-G."/>
        </authorList>
    </citation>
    <scope>NUCLEOTIDE SEQUENCE [LARGE SCALE GENOMIC DNA]</scope>
    <source>
        <tissue evidence="12">Leaves</tissue>
    </source>
</reference>
<keyword evidence="7" id="KW-1133">Transmembrane helix</keyword>
<comment type="similarity">
    <text evidence="3">Belongs to the cytochrome P450 family.</text>
</comment>
<evidence type="ECO:0000256" key="4">
    <source>
        <dbReference type="ARBA" id="ARBA00022617"/>
    </source>
</evidence>
<dbReference type="Gene3D" id="1.20.120.990">
    <property type="entry name" value="Glycosyltransferase family 88, C-terminal domain"/>
    <property type="match status" value="1"/>
</dbReference>
<keyword evidence="6" id="KW-0479">Metal-binding</keyword>
<evidence type="ECO:0008006" key="14">
    <source>
        <dbReference type="Google" id="ProtNLM"/>
    </source>
</evidence>
<evidence type="ECO:0000256" key="11">
    <source>
        <dbReference type="ARBA" id="ARBA00023136"/>
    </source>
</evidence>
<keyword evidence="5" id="KW-0812">Transmembrane</keyword>
<evidence type="ECO:0000256" key="10">
    <source>
        <dbReference type="ARBA" id="ARBA00023033"/>
    </source>
</evidence>
<keyword evidence="4" id="KW-0349">Heme</keyword>
<dbReference type="InterPro" id="IPR002401">
    <property type="entry name" value="Cyt_P450_E_grp-I"/>
</dbReference>
<gene>
    <name evidence="12" type="ORF">JRO89_XS15G0070000</name>
</gene>
<keyword evidence="11" id="KW-0472">Membrane</keyword>
<dbReference type="PANTHER" id="PTHR24282">
    <property type="entry name" value="CYTOCHROME P450 FAMILY MEMBER"/>
    <property type="match status" value="1"/>
</dbReference>
<evidence type="ECO:0000256" key="2">
    <source>
        <dbReference type="ARBA" id="ARBA00004167"/>
    </source>
</evidence>
<dbReference type="PRINTS" id="PR00463">
    <property type="entry name" value="EP450I"/>
</dbReference>
<evidence type="ECO:0000256" key="3">
    <source>
        <dbReference type="ARBA" id="ARBA00010617"/>
    </source>
</evidence>
<accession>A0ABQ8H164</accession>
<dbReference type="Proteomes" id="UP000827721">
    <property type="component" value="Unassembled WGS sequence"/>
</dbReference>
<dbReference type="InterPro" id="IPR036396">
    <property type="entry name" value="Cyt_P450_sf"/>
</dbReference>
<dbReference type="EMBL" id="JAFEMO010000015">
    <property type="protein sequence ID" value="KAH7543950.1"/>
    <property type="molecule type" value="Genomic_DNA"/>
</dbReference>
<name>A0ABQ8H164_9ROSI</name>
<comment type="caution">
    <text evidence="12">The sequence shown here is derived from an EMBL/GenBank/DDBJ whole genome shotgun (WGS) entry which is preliminary data.</text>
</comment>
<dbReference type="Gene3D" id="1.10.630.10">
    <property type="entry name" value="Cytochrome P450"/>
    <property type="match status" value="2"/>
</dbReference>
<comment type="subcellular location">
    <subcellularLocation>
        <location evidence="2">Membrane</location>
        <topology evidence="2">Single-pass membrane protein</topology>
    </subcellularLocation>
</comment>
<evidence type="ECO:0000256" key="5">
    <source>
        <dbReference type="ARBA" id="ARBA00022692"/>
    </source>
</evidence>
<evidence type="ECO:0000313" key="12">
    <source>
        <dbReference type="EMBL" id="KAH7543950.1"/>
    </source>
</evidence>
<dbReference type="CDD" id="cd20642">
    <property type="entry name" value="CYP72"/>
    <property type="match status" value="1"/>
</dbReference>
<dbReference type="PRINTS" id="PR00385">
    <property type="entry name" value="P450"/>
</dbReference>
<evidence type="ECO:0000256" key="8">
    <source>
        <dbReference type="ARBA" id="ARBA00023002"/>
    </source>
</evidence>
<dbReference type="InterPro" id="IPR001128">
    <property type="entry name" value="Cyt_P450"/>
</dbReference>
<evidence type="ECO:0000313" key="13">
    <source>
        <dbReference type="Proteomes" id="UP000827721"/>
    </source>
</evidence>
<sequence length="929" mass="105436">MLPAFYQSCNEMISKWDKLVCKDGSCELDVWPFLVTLRSDVISRTTFGSNFELGKRIFQLQTELAALAPCKLYSQFTSLDGGKAAKDDLLETTSVLLVLTMILFSHHQDWQARAREEVFQLFGNHKPDFDGLNHLKVIIFVKIYAKSRVKKISSQLAPYLVIALDQAIPKETKLRNLSLLARVQVILPILLVHHDQELWGDDAMEFKPERFSNEISKATKNQVSFFPFAWGPRICIGQNFALMEAKMALAIILLSFSFELSPSYVHAPHSAGSLLHLDDKVDSVKKVRLATKEYYSRGTKCMVLCDPTIGQVVTEVVSEADFRAMVVSEAGNETLLMGVDKGKAVENERNRSNIRPDNLLLTGPIGAKGENVDIDRPKVILGHAAVVTWATESSPMKGVKDIKESFSFFSSQFIGEMEITVKSIAVSIVMVTVLTWIWRVVNWVWLRPKRMEKYLRQQGLSGNSYRFLYGDLKENSIMLKKAKSNPINLTDDISPYLFPFLHKSIYNYGKNCFTWIGPIPRVNIMEPDQLKDIFNKINDFQKVNTNPLTKILGTGLASYDGDKWAKHRKIINPAFHVEKLKLMLPAFYQSCNEMISKWDKLMCKDGSCELDVWPFLVTLTSDVISRTAFGSNFEQGKRIFQLQTELAALTMQAAQSVYIPGWRLLPTKRNKRMKEINNEIQASLMSIIKNREIAMKAGEAAKDDLLGILMESNLREIEEHGVGITIKDVIEECKLFYFAGAETTSVLLVWTMILLSHHQDWQSRAREEVFQVFGNKKPDFDGLNHLKVVQMIFYEVMRLYPPVTALARAVPKETKLGNLSLPAGVQVNLPILLVHHDQELWGDDTLEFKPERFSDGISKATKNQVSFFPFLWGPRMCIGQNFALMEAKMALARILQSFSFELSSSYVHAPQSVITLHPQHGAHLIMRKL</sequence>